<name>A0A4D6L2N2_VIGUN</name>
<reference evidence="1 2" key="1">
    <citation type="submission" date="2019-04" db="EMBL/GenBank/DDBJ databases">
        <title>An improved genome assembly and genetic linkage map for asparagus bean, Vigna unguiculata ssp. sesquipedialis.</title>
        <authorList>
            <person name="Xia Q."/>
            <person name="Zhang R."/>
            <person name="Dong Y."/>
        </authorList>
    </citation>
    <scope>NUCLEOTIDE SEQUENCE [LARGE SCALE GENOMIC DNA]</scope>
    <source>
        <tissue evidence="1">Leaf</tissue>
    </source>
</reference>
<proteinExistence type="predicted"/>
<gene>
    <name evidence="1" type="ORF">DEO72_LG2g3089</name>
</gene>
<organism evidence="1 2">
    <name type="scientific">Vigna unguiculata</name>
    <name type="common">Cowpea</name>
    <dbReference type="NCBI Taxonomy" id="3917"/>
    <lineage>
        <taxon>Eukaryota</taxon>
        <taxon>Viridiplantae</taxon>
        <taxon>Streptophyta</taxon>
        <taxon>Embryophyta</taxon>
        <taxon>Tracheophyta</taxon>
        <taxon>Spermatophyta</taxon>
        <taxon>Magnoliopsida</taxon>
        <taxon>eudicotyledons</taxon>
        <taxon>Gunneridae</taxon>
        <taxon>Pentapetalae</taxon>
        <taxon>rosids</taxon>
        <taxon>fabids</taxon>
        <taxon>Fabales</taxon>
        <taxon>Fabaceae</taxon>
        <taxon>Papilionoideae</taxon>
        <taxon>50 kb inversion clade</taxon>
        <taxon>NPAAA clade</taxon>
        <taxon>indigoferoid/millettioid clade</taxon>
        <taxon>Phaseoleae</taxon>
        <taxon>Vigna</taxon>
    </lineage>
</organism>
<dbReference type="EMBL" id="CP039346">
    <property type="protein sequence ID" value="QCD82748.1"/>
    <property type="molecule type" value="Genomic_DNA"/>
</dbReference>
<keyword evidence="2" id="KW-1185">Reference proteome</keyword>
<protein>
    <submittedName>
        <fullName evidence="1">Uncharacterized protein</fullName>
    </submittedName>
</protein>
<dbReference type="AlphaFoldDB" id="A0A4D6L2N2"/>
<evidence type="ECO:0000313" key="2">
    <source>
        <dbReference type="Proteomes" id="UP000501690"/>
    </source>
</evidence>
<sequence length="121" mass="13095">MMQVCCRFVNGIGAMVSAIDVWWSVAKNAFPTWCMVVLNGDGLLCRSGGRVAVAAIAFCSDLAQAWRFWCMKLSAKCFAVQVRGGARCRSAMEGCSSQSSSYWRVTATTAVGMVMEGDDEN</sequence>
<evidence type="ECO:0000313" key="1">
    <source>
        <dbReference type="EMBL" id="QCD82748.1"/>
    </source>
</evidence>
<dbReference type="Proteomes" id="UP000501690">
    <property type="component" value="Linkage Group LG2"/>
</dbReference>
<accession>A0A4D6L2N2</accession>